<gene>
    <name evidence="1" type="ORF">NM688_g2564</name>
</gene>
<protein>
    <submittedName>
        <fullName evidence="1">Uncharacterized protein</fullName>
    </submittedName>
</protein>
<evidence type="ECO:0000313" key="1">
    <source>
        <dbReference type="EMBL" id="KAJ3555466.1"/>
    </source>
</evidence>
<sequence>MASLTSNAYLAVFSGTPKLTSLCRSSSEYICCLSRRDANSYSRQGRRRVKAADSGDNGRDDVRVSRSQSKRKFKRGDVHAREHALRLYAAQPFTAHQSHSADWAPILCFIPAAAPNSSCTAELQKFTQHKKDTTEHSGLRVTPHPSTAPKRRPT</sequence>
<evidence type="ECO:0000313" key="2">
    <source>
        <dbReference type="Proteomes" id="UP001148662"/>
    </source>
</evidence>
<accession>A0ACC1T802</accession>
<proteinExistence type="predicted"/>
<name>A0ACC1T802_9APHY</name>
<dbReference type="EMBL" id="JANHOG010000329">
    <property type="protein sequence ID" value="KAJ3555466.1"/>
    <property type="molecule type" value="Genomic_DNA"/>
</dbReference>
<dbReference type="Proteomes" id="UP001148662">
    <property type="component" value="Unassembled WGS sequence"/>
</dbReference>
<comment type="caution">
    <text evidence="1">The sequence shown here is derived from an EMBL/GenBank/DDBJ whole genome shotgun (WGS) entry which is preliminary data.</text>
</comment>
<keyword evidence="2" id="KW-1185">Reference proteome</keyword>
<organism evidence="1 2">
    <name type="scientific">Phlebia brevispora</name>
    <dbReference type="NCBI Taxonomy" id="194682"/>
    <lineage>
        <taxon>Eukaryota</taxon>
        <taxon>Fungi</taxon>
        <taxon>Dikarya</taxon>
        <taxon>Basidiomycota</taxon>
        <taxon>Agaricomycotina</taxon>
        <taxon>Agaricomycetes</taxon>
        <taxon>Polyporales</taxon>
        <taxon>Meruliaceae</taxon>
        <taxon>Phlebia</taxon>
    </lineage>
</organism>
<reference evidence="1" key="1">
    <citation type="submission" date="2022-07" db="EMBL/GenBank/DDBJ databases">
        <title>Genome Sequence of Phlebia brevispora.</title>
        <authorList>
            <person name="Buettner E."/>
        </authorList>
    </citation>
    <scope>NUCLEOTIDE SEQUENCE</scope>
    <source>
        <strain evidence="1">MPL23</strain>
    </source>
</reference>